<keyword evidence="3" id="KW-1185">Reference proteome</keyword>
<name>A0A0G4EE47_VITBC</name>
<feature type="chain" id="PRO_5005187008" evidence="1">
    <location>
        <begin position="20"/>
        <end position="167"/>
    </location>
</feature>
<proteinExistence type="predicted"/>
<feature type="signal peptide" evidence="1">
    <location>
        <begin position="1"/>
        <end position="19"/>
    </location>
</feature>
<keyword evidence="1" id="KW-0732">Signal</keyword>
<dbReference type="InParanoid" id="A0A0G4EE47"/>
<dbReference type="PhylomeDB" id="A0A0G4EE47"/>
<reference evidence="2 3" key="1">
    <citation type="submission" date="2014-11" db="EMBL/GenBank/DDBJ databases">
        <authorList>
            <person name="Zhu J."/>
            <person name="Qi W."/>
            <person name="Song R."/>
        </authorList>
    </citation>
    <scope>NUCLEOTIDE SEQUENCE [LARGE SCALE GENOMIC DNA]</scope>
</reference>
<protein>
    <submittedName>
        <fullName evidence="2">Uncharacterized protein</fullName>
    </submittedName>
</protein>
<evidence type="ECO:0000313" key="3">
    <source>
        <dbReference type="Proteomes" id="UP000041254"/>
    </source>
</evidence>
<sequence length="167" mass="18245">MVWIFGLLVLVTLAGVAHCQRPEERGDCAETDPDCQPLEAGAARYVFPTMAQTTGIYYSGAAERVIWNCDEDAECTAAAAQRYPTPKVANIPVDWCGQALLDIGFDCGQDAADAFCRYWTGFNEAVPGSFARLPDCQRTIRIIDLSICTAIPLIRGCSCFAYIDCQN</sequence>
<organism evidence="2 3">
    <name type="scientific">Vitrella brassicaformis (strain CCMP3155)</name>
    <dbReference type="NCBI Taxonomy" id="1169540"/>
    <lineage>
        <taxon>Eukaryota</taxon>
        <taxon>Sar</taxon>
        <taxon>Alveolata</taxon>
        <taxon>Colpodellida</taxon>
        <taxon>Vitrellaceae</taxon>
        <taxon>Vitrella</taxon>
    </lineage>
</organism>
<dbReference type="EMBL" id="CDMY01000212">
    <property type="protein sequence ID" value="CEL94252.1"/>
    <property type="molecule type" value="Genomic_DNA"/>
</dbReference>
<dbReference type="AlphaFoldDB" id="A0A0G4EE47"/>
<dbReference type="VEuPathDB" id="CryptoDB:Vbra_7228"/>
<evidence type="ECO:0000313" key="2">
    <source>
        <dbReference type="EMBL" id="CEL94252.1"/>
    </source>
</evidence>
<dbReference type="Proteomes" id="UP000041254">
    <property type="component" value="Unassembled WGS sequence"/>
</dbReference>
<evidence type="ECO:0000256" key="1">
    <source>
        <dbReference type="SAM" id="SignalP"/>
    </source>
</evidence>
<accession>A0A0G4EE47</accession>
<gene>
    <name evidence="2" type="ORF">Vbra_7228</name>
</gene>